<proteinExistence type="inferred from homology"/>
<keyword evidence="2" id="KW-0446">Lipid-binding</keyword>
<evidence type="ECO:0000256" key="2">
    <source>
        <dbReference type="ARBA" id="ARBA00023121"/>
    </source>
</evidence>
<dbReference type="InterPro" id="IPR014352">
    <property type="entry name" value="FERM/acyl-CoA-bd_prot_sf"/>
</dbReference>
<evidence type="ECO:0000256" key="1">
    <source>
        <dbReference type="ARBA" id="ARBA00005567"/>
    </source>
</evidence>
<feature type="domain" description="ACB" evidence="3">
    <location>
        <begin position="3"/>
        <end position="88"/>
    </location>
</feature>
<organism evidence="4 5">
    <name type="scientific">Penicillium canescens</name>
    <dbReference type="NCBI Taxonomy" id="5083"/>
    <lineage>
        <taxon>Eukaryota</taxon>
        <taxon>Fungi</taxon>
        <taxon>Dikarya</taxon>
        <taxon>Ascomycota</taxon>
        <taxon>Pezizomycotina</taxon>
        <taxon>Eurotiomycetes</taxon>
        <taxon>Eurotiomycetidae</taxon>
        <taxon>Eurotiales</taxon>
        <taxon>Aspergillaceae</taxon>
        <taxon>Penicillium</taxon>
    </lineage>
</organism>
<dbReference type="PANTHER" id="PTHR23310:SF62">
    <property type="entry name" value="ACYL-COA BINDING PROTEIN 1, ISOFORM A"/>
    <property type="match status" value="1"/>
</dbReference>
<dbReference type="EMBL" id="JAQJZL010000015">
    <property type="protein sequence ID" value="KAJ6027210.1"/>
    <property type="molecule type" value="Genomic_DNA"/>
</dbReference>
<name>A0AAD6I2Z0_PENCN</name>
<dbReference type="Pfam" id="PF00887">
    <property type="entry name" value="ACBP"/>
    <property type="match status" value="1"/>
</dbReference>
<gene>
    <name evidence="4" type="ORF">N7460_012027</name>
</gene>
<comment type="similarity">
    <text evidence="1">Belongs to the ACBP family.</text>
</comment>
<evidence type="ECO:0000259" key="3">
    <source>
        <dbReference type="PROSITE" id="PS51228"/>
    </source>
</evidence>
<evidence type="ECO:0000313" key="4">
    <source>
        <dbReference type="EMBL" id="KAJ6027210.1"/>
    </source>
</evidence>
<dbReference type="InterPro" id="IPR035984">
    <property type="entry name" value="Acyl-CoA-binding_sf"/>
</dbReference>
<dbReference type="AlphaFoldDB" id="A0AAD6I2Z0"/>
<dbReference type="PRINTS" id="PR00689">
    <property type="entry name" value="ACOABINDINGP"/>
</dbReference>
<dbReference type="GO" id="GO:0000062">
    <property type="term" value="F:fatty-acyl-CoA binding"/>
    <property type="evidence" value="ECO:0007669"/>
    <property type="project" value="InterPro"/>
</dbReference>
<reference evidence="4" key="2">
    <citation type="submission" date="2023-01" db="EMBL/GenBank/DDBJ databases">
        <authorList>
            <person name="Petersen C."/>
        </authorList>
    </citation>
    <scope>NUCLEOTIDE SEQUENCE</scope>
    <source>
        <strain evidence="4">IBT 15450</strain>
    </source>
</reference>
<dbReference type="PROSITE" id="PS51228">
    <property type="entry name" value="ACB_2"/>
    <property type="match status" value="1"/>
</dbReference>
<sequence length="90" mass="10664">MHLDKEMLKAYRTFESLENNLTQEEIWENQVLYKQAMNGDNATPQPRDQDVQGRARWDIWNSKKGMPKEEARETFLSNVKSIEAKYSERA</sequence>
<accession>A0AAD6I2Z0</accession>
<dbReference type="GO" id="GO:0006631">
    <property type="term" value="P:fatty acid metabolic process"/>
    <property type="evidence" value="ECO:0007669"/>
    <property type="project" value="TreeGrafter"/>
</dbReference>
<reference evidence="4" key="1">
    <citation type="journal article" date="2023" name="IMA Fungus">
        <title>Comparative genomic study of the Penicillium genus elucidates a diverse pangenome and 15 lateral gene transfer events.</title>
        <authorList>
            <person name="Petersen C."/>
            <person name="Sorensen T."/>
            <person name="Nielsen M.R."/>
            <person name="Sondergaard T.E."/>
            <person name="Sorensen J.L."/>
            <person name="Fitzpatrick D.A."/>
            <person name="Frisvad J.C."/>
            <person name="Nielsen K.L."/>
        </authorList>
    </citation>
    <scope>NUCLEOTIDE SEQUENCE</scope>
    <source>
        <strain evidence="4">IBT 15450</strain>
    </source>
</reference>
<evidence type="ECO:0000313" key="5">
    <source>
        <dbReference type="Proteomes" id="UP001219568"/>
    </source>
</evidence>
<dbReference type="PANTHER" id="PTHR23310">
    <property type="entry name" value="ACYL-COA-BINDING PROTEIN, ACBP"/>
    <property type="match status" value="1"/>
</dbReference>
<dbReference type="InterPro" id="IPR000582">
    <property type="entry name" value="Acyl-CoA-binding_protein"/>
</dbReference>
<dbReference type="Proteomes" id="UP001219568">
    <property type="component" value="Unassembled WGS sequence"/>
</dbReference>
<keyword evidence="5" id="KW-1185">Reference proteome</keyword>
<dbReference type="SUPFAM" id="SSF47027">
    <property type="entry name" value="Acyl-CoA binding protein"/>
    <property type="match status" value="1"/>
</dbReference>
<protein>
    <recommendedName>
        <fullName evidence="3">ACB domain-containing protein</fullName>
    </recommendedName>
</protein>
<dbReference type="Gene3D" id="1.20.80.10">
    <property type="match status" value="1"/>
</dbReference>
<comment type="caution">
    <text evidence="4">The sequence shown here is derived from an EMBL/GenBank/DDBJ whole genome shotgun (WGS) entry which is preliminary data.</text>
</comment>